<dbReference type="AlphaFoldDB" id="A0A428RUP2"/>
<evidence type="ECO:0000256" key="1">
    <source>
        <dbReference type="SAM" id="MobiDB-lite"/>
    </source>
</evidence>
<dbReference type="GO" id="GO:0003676">
    <property type="term" value="F:nucleic acid binding"/>
    <property type="evidence" value="ECO:0007669"/>
    <property type="project" value="InterPro"/>
</dbReference>
<dbReference type="GO" id="GO:0008270">
    <property type="term" value="F:zinc ion binding"/>
    <property type="evidence" value="ECO:0007669"/>
    <property type="project" value="InterPro"/>
</dbReference>
<comment type="caution">
    <text evidence="3">The sequence shown here is derived from an EMBL/GenBank/DDBJ whole genome shotgun (WGS) entry which is preliminary data.</text>
</comment>
<dbReference type="Gene3D" id="4.10.60.10">
    <property type="entry name" value="Zinc finger, CCHC-type"/>
    <property type="match status" value="1"/>
</dbReference>
<dbReference type="InterPro" id="IPR036875">
    <property type="entry name" value="Znf_CCHC_sf"/>
</dbReference>
<feature type="domain" description="CCHC-type" evidence="2">
    <location>
        <begin position="290"/>
        <end position="306"/>
    </location>
</feature>
<dbReference type="Proteomes" id="UP000287972">
    <property type="component" value="Unassembled WGS sequence"/>
</dbReference>
<organism evidence="3 4">
    <name type="scientific">Fusarium floridanum</name>
    <dbReference type="NCBI Taxonomy" id="1325733"/>
    <lineage>
        <taxon>Eukaryota</taxon>
        <taxon>Fungi</taxon>
        <taxon>Dikarya</taxon>
        <taxon>Ascomycota</taxon>
        <taxon>Pezizomycotina</taxon>
        <taxon>Sordariomycetes</taxon>
        <taxon>Hypocreomycetidae</taxon>
        <taxon>Hypocreales</taxon>
        <taxon>Nectriaceae</taxon>
        <taxon>Fusarium</taxon>
        <taxon>Fusarium solani species complex</taxon>
    </lineage>
</organism>
<sequence length="467" mass="50305">MVHRGSNRGGSGHHSGPGNTGQGSDNPGPPQSLSTLLGAPPSSAPSNDGRGGRGGGRGGRGGGHLHEPTQTPPVSMNHIAPGQQIVFVFPLPSGQQSFGDLALASANTLGQQFCQQFSQLASVSPMASGPQAYGPSASTHGHSPAAEVSSGSGYGQQVQDSRGQGKGLKVAIELGVKVQPSDELGQIEVSFNARKGGQPPESIVPKVPFVSHARAEVAQRAVDQIAACSKDTDVNFVVWPQPRKRKIKRKSKLTLSDLVTVGLGEKQITGPEPDVGTEMVDGADAEDIEKCPSCSKEGHTIRECMLPRRDGYVHGCIHCNTADHQTGECTKHPRDTEKLVELLVKSRPNMPPLKATPWYPALYEYMEEKSLENVEDFPWRPQFGIHVIQDGLLSAQALESMEKGVDFRPRDPEMTDWVAIKGRHGKPKIDVEFPRLGTEPQGDEGRARNWSQPEERQPVISQKRRKI</sequence>
<feature type="region of interest" description="Disordered" evidence="1">
    <location>
        <begin position="1"/>
        <end position="77"/>
    </location>
</feature>
<dbReference type="InterPro" id="IPR001878">
    <property type="entry name" value="Znf_CCHC"/>
</dbReference>
<dbReference type="SMART" id="SM00343">
    <property type="entry name" value="ZnF_C2HC"/>
    <property type="match status" value="2"/>
</dbReference>
<feature type="compositionally biased region" description="Polar residues" evidence="1">
    <location>
        <begin position="149"/>
        <end position="162"/>
    </location>
</feature>
<accession>A0A428RUP2</accession>
<evidence type="ECO:0000313" key="4">
    <source>
        <dbReference type="Proteomes" id="UP000287972"/>
    </source>
</evidence>
<feature type="region of interest" description="Disordered" evidence="1">
    <location>
        <begin position="125"/>
        <end position="162"/>
    </location>
</feature>
<feature type="compositionally biased region" description="Gly residues" evidence="1">
    <location>
        <begin position="52"/>
        <end position="62"/>
    </location>
</feature>
<evidence type="ECO:0000259" key="2">
    <source>
        <dbReference type="SMART" id="SM00343"/>
    </source>
</evidence>
<dbReference type="EMBL" id="NKCL01000127">
    <property type="protein sequence ID" value="RSL81199.1"/>
    <property type="molecule type" value="Genomic_DNA"/>
</dbReference>
<feature type="compositionally biased region" description="Gly residues" evidence="1">
    <location>
        <begin position="7"/>
        <end position="21"/>
    </location>
</feature>
<protein>
    <recommendedName>
        <fullName evidence="2">CCHC-type domain-containing protein</fullName>
    </recommendedName>
</protein>
<proteinExistence type="predicted"/>
<feature type="domain" description="CCHC-type" evidence="2">
    <location>
        <begin position="315"/>
        <end position="331"/>
    </location>
</feature>
<name>A0A428RUP2_9HYPO</name>
<dbReference type="SUPFAM" id="SSF57756">
    <property type="entry name" value="Retrovirus zinc finger-like domains"/>
    <property type="match status" value="1"/>
</dbReference>
<gene>
    <name evidence="3" type="ORF">CEP51_006004</name>
</gene>
<keyword evidence="4" id="KW-1185">Reference proteome</keyword>
<reference evidence="3 4" key="1">
    <citation type="submission" date="2017-06" db="EMBL/GenBank/DDBJ databases">
        <title>Comparative genomic analysis of Ambrosia Fusariam Clade fungi.</title>
        <authorList>
            <person name="Stajich J.E."/>
            <person name="Carrillo J."/>
            <person name="Kijimoto T."/>
            <person name="Eskalen A."/>
            <person name="O'Donnell K."/>
            <person name="Kasson M."/>
        </authorList>
    </citation>
    <scope>NUCLEOTIDE SEQUENCE [LARGE SCALE GENOMIC DNA]</scope>
    <source>
        <strain evidence="3 4">NRRL62606</strain>
    </source>
</reference>
<evidence type="ECO:0000313" key="3">
    <source>
        <dbReference type="EMBL" id="RSL81199.1"/>
    </source>
</evidence>
<feature type="compositionally biased region" description="Basic and acidic residues" evidence="1">
    <location>
        <begin position="443"/>
        <end position="457"/>
    </location>
</feature>
<feature type="region of interest" description="Disordered" evidence="1">
    <location>
        <begin position="428"/>
        <end position="467"/>
    </location>
</feature>